<feature type="domain" description="Ap4A phosphorylase 1/2 N-terminal" evidence="4">
    <location>
        <begin position="4"/>
        <end position="171"/>
    </location>
</feature>
<accession>A0A0J9XF03</accession>
<dbReference type="PANTHER" id="PTHR38420">
    <property type="entry name" value="AP-4-A PHOSPHORYLASE II"/>
    <property type="match status" value="1"/>
</dbReference>
<evidence type="ECO:0000313" key="6">
    <source>
        <dbReference type="Proteomes" id="UP000242525"/>
    </source>
</evidence>
<dbReference type="SUPFAM" id="SSF54197">
    <property type="entry name" value="HIT-like"/>
    <property type="match status" value="1"/>
</dbReference>
<comment type="caution">
    <text evidence="5">The sequence shown here is derived from an EMBL/GenBank/DDBJ whole genome shotgun (WGS) entry which is preliminary data.</text>
</comment>
<reference evidence="5" key="1">
    <citation type="submission" date="2014-03" db="EMBL/GenBank/DDBJ databases">
        <authorList>
            <person name="Casaregola S."/>
        </authorList>
    </citation>
    <scope>NUCLEOTIDE SEQUENCE [LARGE SCALE GENOMIC DNA]</scope>
    <source>
        <strain evidence="5">CLIB 918</strain>
    </source>
</reference>
<dbReference type="PANTHER" id="PTHR38420:SF1">
    <property type="entry name" value="PUTATIVE (AFU_ORTHOLOGUE AFUA_5G14690)-RELATED"/>
    <property type="match status" value="1"/>
</dbReference>
<dbReference type="InterPro" id="IPR043171">
    <property type="entry name" value="Ap4A_phos1/2-like"/>
</dbReference>
<dbReference type="AlphaFoldDB" id="A0A0J9XF03"/>
<feature type="compositionally biased region" description="Basic and acidic residues" evidence="2">
    <location>
        <begin position="57"/>
        <end position="76"/>
    </location>
</feature>
<dbReference type="Pfam" id="PF09830">
    <property type="entry name" value="ATP_transf"/>
    <property type="match status" value="1"/>
</dbReference>
<keyword evidence="6" id="KW-1185">Reference proteome</keyword>
<gene>
    <name evidence="5" type="ORF">BN980_GECA13s03222g</name>
</gene>
<dbReference type="EMBL" id="CCBN010000013">
    <property type="protein sequence ID" value="CDO56117.1"/>
    <property type="molecule type" value="Genomic_DNA"/>
</dbReference>
<proteinExistence type="predicted"/>
<dbReference type="PIRSF" id="PIRSF000846">
    <property type="entry name" value="ATP_adenylyltr"/>
    <property type="match status" value="1"/>
</dbReference>
<feature type="domain" description="ATP adenylyltransferase C-terminal" evidence="3">
    <location>
        <begin position="201"/>
        <end position="305"/>
    </location>
</feature>
<dbReference type="Pfam" id="PF19327">
    <property type="entry name" value="Ap4A_phos_N"/>
    <property type="match status" value="1"/>
</dbReference>
<organism evidence="5 6">
    <name type="scientific">Geotrichum candidum</name>
    <name type="common">Oospora lactis</name>
    <name type="synonym">Dipodascus geotrichum</name>
    <dbReference type="NCBI Taxonomy" id="1173061"/>
    <lineage>
        <taxon>Eukaryota</taxon>
        <taxon>Fungi</taxon>
        <taxon>Dikarya</taxon>
        <taxon>Ascomycota</taxon>
        <taxon>Saccharomycotina</taxon>
        <taxon>Dipodascomycetes</taxon>
        <taxon>Dipodascales</taxon>
        <taxon>Dipodascaceae</taxon>
        <taxon>Geotrichum</taxon>
    </lineage>
</organism>
<sequence length="316" mass="35204">MTVPENFYSKLSEVYDAAVASGDLIYAESTTKDLAVNDISYHLAIASSLASKPVPDNAEKPKETEPEIETSEKPFDPFDPPHPALLVLDNFNNDYAVVLNKFAVVPRHFLLVTREFSPQSSPLRPEDLEASLQLIKAANKQSGKRHVGFFNSGVNSGASVTHKHIQFLALPDGFKPFPDDVIKGKYGRDYEEGQRPLSNDTLPFAHFIVPLHEVEEGDDLGFRYSTLLSRTLTSLRLHKATPISYNFLFTEEWFLAVPRRAAETKEGISVNAVGAIGLLLAKGDEELKIIEERGPESILEEVGLPVREEDEVEYDY</sequence>
<protein>
    <submittedName>
        <fullName evidence="5">Similar to Saccharomyces cerevisiae YCL050C APA1 Diadenosine 5',5''-P1,P4-tetraphosphate phosphorylase I (AP4A phosphorylase)</fullName>
    </submittedName>
</protein>
<name>A0A0J9XF03_GEOCN</name>
<feature type="region of interest" description="Disordered" evidence="2">
    <location>
        <begin position="52"/>
        <end position="76"/>
    </location>
</feature>
<evidence type="ECO:0000256" key="2">
    <source>
        <dbReference type="SAM" id="MobiDB-lite"/>
    </source>
</evidence>
<dbReference type="InterPro" id="IPR036265">
    <property type="entry name" value="HIT-like_sf"/>
</dbReference>
<dbReference type="GO" id="GO:0003877">
    <property type="term" value="F:ATP:ADP adenylyltransferase activity"/>
    <property type="evidence" value="ECO:0007669"/>
    <property type="project" value="InterPro"/>
</dbReference>
<dbReference type="Gene3D" id="3.30.428.70">
    <property type="match status" value="1"/>
</dbReference>
<dbReference type="GO" id="GO:0005524">
    <property type="term" value="F:ATP binding"/>
    <property type="evidence" value="ECO:0007669"/>
    <property type="project" value="InterPro"/>
</dbReference>
<evidence type="ECO:0000259" key="3">
    <source>
        <dbReference type="Pfam" id="PF09830"/>
    </source>
</evidence>
<feature type="active site" description="Nucleophile" evidence="1">
    <location>
        <position position="164"/>
    </location>
</feature>
<dbReference type="GO" id="GO:0009117">
    <property type="term" value="P:nucleotide metabolic process"/>
    <property type="evidence" value="ECO:0007669"/>
    <property type="project" value="InterPro"/>
</dbReference>
<dbReference type="OrthoDB" id="10267950at2759"/>
<dbReference type="InterPro" id="IPR009163">
    <property type="entry name" value="Ap4A_phos1/2"/>
</dbReference>
<evidence type="ECO:0000259" key="4">
    <source>
        <dbReference type="Pfam" id="PF19327"/>
    </source>
</evidence>
<dbReference type="InterPro" id="IPR019200">
    <property type="entry name" value="ATP_adenylylTrfase_C"/>
</dbReference>
<dbReference type="STRING" id="1173061.A0A0J9XF03"/>
<evidence type="ECO:0000313" key="5">
    <source>
        <dbReference type="EMBL" id="CDO56117.1"/>
    </source>
</evidence>
<dbReference type="Proteomes" id="UP000242525">
    <property type="component" value="Unassembled WGS sequence"/>
</dbReference>
<dbReference type="InterPro" id="IPR045759">
    <property type="entry name" value="Ap4A_phos1/2_N"/>
</dbReference>
<evidence type="ECO:0000256" key="1">
    <source>
        <dbReference type="PIRSR" id="PIRSR000846-1"/>
    </source>
</evidence>